<proteinExistence type="predicted"/>
<feature type="transmembrane region" description="Helical" evidence="17">
    <location>
        <begin position="123"/>
        <end position="141"/>
    </location>
</feature>
<comment type="subcellular location">
    <subcellularLocation>
        <location evidence="3">Cell membrane</location>
        <topology evidence="3">Multi-pass membrane protein</topology>
    </subcellularLocation>
</comment>
<evidence type="ECO:0000256" key="17">
    <source>
        <dbReference type="SAM" id="Phobius"/>
    </source>
</evidence>
<dbReference type="OrthoDB" id="9814222at2"/>
<feature type="transmembrane region" description="Helical" evidence="17">
    <location>
        <begin position="309"/>
        <end position="329"/>
    </location>
</feature>
<feature type="transmembrane region" description="Helical" evidence="17">
    <location>
        <begin position="199"/>
        <end position="232"/>
    </location>
</feature>
<comment type="catalytic activity">
    <reaction evidence="1">
        <text>D-mannitol(out) + N(pros)-phospho-L-histidyl-[protein] = D-mannitol 1-phosphate(in) + L-histidyl-[protein]</text>
        <dbReference type="Rhea" id="RHEA:33363"/>
        <dbReference type="Rhea" id="RHEA-COMP:9745"/>
        <dbReference type="Rhea" id="RHEA-COMP:9746"/>
        <dbReference type="ChEBI" id="CHEBI:16899"/>
        <dbReference type="ChEBI" id="CHEBI:29979"/>
        <dbReference type="ChEBI" id="CHEBI:61381"/>
        <dbReference type="ChEBI" id="CHEBI:64837"/>
        <dbReference type="EC" id="2.7.1.197"/>
    </reaction>
</comment>
<feature type="transmembrane region" description="Helical" evidence="17">
    <location>
        <begin position="43"/>
        <end position="72"/>
    </location>
</feature>
<evidence type="ECO:0000256" key="4">
    <source>
        <dbReference type="ARBA" id="ARBA00011909"/>
    </source>
</evidence>
<evidence type="ECO:0000256" key="13">
    <source>
        <dbReference type="ARBA" id="ARBA00022777"/>
    </source>
</evidence>
<feature type="transmembrane region" description="Helical" evidence="17">
    <location>
        <begin position="92"/>
        <end position="111"/>
    </location>
</feature>
<dbReference type="InterPro" id="IPR029503">
    <property type="entry name" value="PTS_EIIB_mannitol"/>
</dbReference>
<keyword evidence="11" id="KW-0598">Phosphotransferase system</keyword>
<dbReference type="Pfam" id="PF02378">
    <property type="entry name" value="PTS_EIIC"/>
    <property type="match status" value="1"/>
</dbReference>
<dbReference type="PANTHER" id="PTHR30181:SF3">
    <property type="entry name" value="MULTIPHOSPHORYL TRANSFER PROTEIN"/>
    <property type="match status" value="1"/>
</dbReference>
<reference evidence="20 21" key="1">
    <citation type="submission" date="2016-08" db="EMBL/GenBank/DDBJ databases">
        <title>Complete genome sequence of Spiroplasma helicoides TABS-2 (DSM 22551).</title>
        <authorList>
            <person name="Shen W.-Y."/>
            <person name="Lo W.-S."/>
            <person name="Lai Y.-C."/>
            <person name="Kuo C.-H."/>
        </authorList>
    </citation>
    <scope>NUCLEOTIDE SEQUENCE [LARGE SCALE GENOMIC DNA]</scope>
    <source>
        <strain evidence="20 21">TABS-2</strain>
    </source>
</reference>
<feature type="transmembrane region" description="Helical" evidence="17">
    <location>
        <begin position="380"/>
        <end position="404"/>
    </location>
</feature>
<dbReference type="InterPro" id="IPR003352">
    <property type="entry name" value="PTS_EIIC"/>
</dbReference>
<gene>
    <name evidence="20" type="primary">cmtA</name>
    <name evidence="20" type="ORF">SHELI_v1c07300</name>
</gene>
<evidence type="ECO:0000256" key="5">
    <source>
        <dbReference type="ARBA" id="ARBA00021825"/>
    </source>
</evidence>
<feature type="transmembrane region" description="Helical" evidence="17">
    <location>
        <begin position="279"/>
        <end position="302"/>
    </location>
</feature>
<keyword evidence="14 17" id="KW-1133">Transmembrane helix</keyword>
<dbReference type="PROSITE" id="PS51099">
    <property type="entry name" value="PTS_EIIB_TYPE_2"/>
    <property type="match status" value="1"/>
</dbReference>
<evidence type="ECO:0000256" key="15">
    <source>
        <dbReference type="ARBA" id="ARBA00023136"/>
    </source>
</evidence>
<keyword evidence="21" id="KW-1185">Reference proteome</keyword>
<feature type="domain" description="PTS EIIC type-2" evidence="19">
    <location>
        <begin position="43"/>
        <end position="407"/>
    </location>
</feature>
<keyword evidence="10" id="KW-0808">Transferase</keyword>
<dbReference type="GO" id="GO:0090563">
    <property type="term" value="F:protein-phosphocysteine-sugar phosphotransferase activity"/>
    <property type="evidence" value="ECO:0007669"/>
    <property type="project" value="TreeGrafter"/>
</dbReference>
<sequence length="537" mass="58454">MKNVKEKIKDDTNIKMKLDEMKNSNIKASDSFKIKLKKSIQRAGSFMAGMIMPVVSILIAWGLLAAAFLGSYKVDASGNTEWVKKGWFNSEAVGQLIEPCIKYLIPILIGYTAGNMVYKVRGGMMGAFITMSIIIGSEYIYSNMAADWVLGDKTAKEVGSPNQIVGAMIVAPLTVYVYKKIELTYINKIKPGFEMLVRNFSLALWAIVFGLATFFSWGFVMYGISYVMVAIIELFTKFKWLFPFMSILTEPLRAVFLNNALNHGVMSPLGLTEVAEKDYSAFFMVGGNPGPGFGLLLAYVAWRKQQRGAAAGSSAIQLIGGIHEVHYVYILAEPIMILSTIGGAFVSLTIVALFGGGAIAPISPGSLISVISMSGSAMRILINVAAVFAGALTSFGIASFIMIFNRKKSANLQAVTVTDEGITFEENKKEVIQPQVAFNFKNAKIIKVACDAGVGSSAMAAGILKKWVKQNEIDVDVSNCAVKDLTPDVDIVVTMHNFKEVASENSPNAYIYTVKQYLGKDVFTELQQKLIAAKKGE</sequence>
<evidence type="ECO:0000256" key="1">
    <source>
        <dbReference type="ARBA" id="ARBA00001655"/>
    </source>
</evidence>
<feature type="transmembrane region" description="Helical" evidence="17">
    <location>
        <begin position="335"/>
        <end position="359"/>
    </location>
</feature>
<dbReference type="InterPro" id="IPR003501">
    <property type="entry name" value="PTS_EIIB_2/3"/>
</dbReference>
<evidence type="ECO:0000256" key="8">
    <source>
        <dbReference type="ARBA" id="ARBA00022553"/>
    </source>
</evidence>
<organism evidence="20 21">
    <name type="scientific">Spiroplasma helicoides</name>
    <dbReference type="NCBI Taxonomy" id="216938"/>
    <lineage>
        <taxon>Bacteria</taxon>
        <taxon>Bacillati</taxon>
        <taxon>Mycoplasmatota</taxon>
        <taxon>Mollicutes</taxon>
        <taxon>Entomoplasmatales</taxon>
        <taxon>Spiroplasmataceae</taxon>
        <taxon>Spiroplasma</taxon>
    </lineage>
</organism>
<keyword evidence="7" id="KW-1003">Cell membrane</keyword>
<evidence type="ECO:0000256" key="6">
    <source>
        <dbReference type="ARBA" id="ARBA00022448"/>
    </source>
</evidence>
<dbReference type="InterPro" id="IPR013011">
    <property type="entry name" value="PTS_EIIB_2"/>
</dbReference>
<evidence type="ECO:0000313" key="20">
    <source>
        <dbReference type="EMBL" id="AOG60679.1"/>
    </source>
</evidence>
<dbReference type="PROSITE" id="PS51104">
    <property type="entry name" value="PTS_EIIC_TYPE_2"/>
    <property type="match status" value="1"/>
</dbReference>
<comment type="function">
    <text evidence="2">The phosphoenolpyruvate-dependent sugar phosphotransferase system (sugar PTS), a major carbohydrate active transport system, catalyzes the phosphorylation of incoming sugar substrates concomitantly with their translocation across the cell membrane. The enzyme II CmtAB PTS system is involved in D-mannitol transport.</text>
</comment>
<keyword evidence="6" id="KW-0813">Transport</keyword>
<evidence type="ECO:0000256" key="2">
    <source>
        <dbReference type="ARBA" id="ARBA00002434"/>
    </source>
</evidence>
<dbReference type="RefSeq" id="WP_084449254.1">
    <property type="nucleotide sequence ID" value="NZ_CP017015.1"/>
</dbReference>
<evidence type="ECO:0000256" key="3">
    <source>
        <dbReference type="ARBA" id="ARBA00004651"/>
    </source>
</evidence>
<protein>
    <recommendedName>
        <fullName evidence="5">PTS system mannitol-specific EIICB component</fullName>
        <ecNumber evidence="4">2.7.1.197</ecNumber>
    </recommendedName>
    <alternativeName>
        <fullName evidence="16">EIICB-Mtl</fullName>
    </alternativeName>
</protein>
<dbReference type="GO" id="GO:0009401">
    <property type="term" value="P:phosphoenolpyruvate-dependent sugar phosphotransferase system"/>
    <property type="evidence" value="ECO:0007669"/>
    <property type="project" value="UniProtKB-KW"/>
</dbReference>
<evidence type="ECO:0000256" key="11">
    <source>
        <dbReference type="ARBA" id="ARBA00022683"/>
    </source>
</evidence>
<dbReference type="KEGG" id="shj:SHELI_v1c07300"/>
<dbReference type="STRING" id="216938.SHELI_v1c07300"/>
<keyword evidence="12 17" id="KW-0812">Transmembrane</keyword>
<dbReference type="Proteomes" id="UP000094378">
    <property type="component" value="Chromosome"/>
</dbReference>
<dbReference type="AlphaFoldDB" id="A0A1B3SL72"/>
<dbReference type="InterPro" id="IPR050893">
    <property type="entry name" value="Sugar_PTS"/>
</dbReference>
<evidence type="ECO:0000259" key="19">
    <source>
        <dbReference type="PROSITE" id="PS51104"/>
    </source>
</evidence>
<evidence type="ECO:0000256" key="9">
    <source>
        <dbReference type="ARBA" id="ARBA00022597"/>
    </source>
</evidence>
<dbReference type="PANTHER" id="PTHR30181">
    <property type="entry name" value="MANNITOL PERMEASE IIC COMPONENT"/>
    <property type="match status" value="1"/>
</dbReference>
<dbReference type="SUPFAM" id="SSF52794">
    <property type="entry name" value="PTS system IIB component-like"/>
    <property type="match status" value="1"/>
</dbReference>
<evidence type="ECO:0000256" key="14">
    <source>
        <dbReference type="ARBA" id="ARBA00022989"/>
    </source>
</evidence>
<dbReference type="EMBL" id="CP017015">
    <property type="protein sequence ID" value="AOG60679.1"/>
    <property type="molecule type" value="Genomic_DNA"/>
</dbReference>
<evidence type="ECO:0000256" key="12">
    <source>
        <dbReference type="ARBA" id="ARBA00022692"/>
    </source>
</evidence>
<dbReference type="InterPro" id="IPR036095">
    <property type="entry name" value="PTS_EIIB-like_sf"/>
</dbReference>
<keyword evidence="15 17" id="KW-0472">Membrane</keyword>
<name>A0A1B3SL72_9MOLU</name>
<evidence type="ECO:0000256" key="16">
    <source>
        <dbReference type="ARBA" id="ARBA00033349"/>
    </source>
</evidence>
<evidence type="ECO:0000259" key="18">
    <source>
        <dbReference type="PROSITE" id="PS51099"/>
    </source>
</evidence>
<keyword evidence="8" id="KW-0597">Phosphoprotein</keyword>
<dbReference type="InterPro" id="IPR013014">
    <property type="entry name" value="PTS_EIIC_2"/>
</dbReference>
<feature type="domain" description="PTS EIIB type-2" evidence="18">
    <location>
        <begin position="444"/>
        <end position="537"/>
    </location>
</feature>
<evidence type="ECO:0000313" key="21">
    <source>
        <dbReference type="Proteomes" id="UP000094378"/>
    </source>
</evidence>
<accession>A0A1B3SL72</accession>
<dbReference type="GO" id="GO:0022872">
    <property type="term" value="F:protein-N(PI)-phosphohistidine-mannitol phosphotransferase system transmembrane transporter activity"/>
    <property type="evidence" value="ECO:0007669"/>
    <property type="project" value="InterPro"/>
</dbReference>
<dbReference type="PATRIC" id="fig|216938.3.peg.743"/>
<evidence type="ECO:0000256" key="10">
    <source>
        <dbReference type="ARBA" id="ARBA00022679"/>
    </source>
</evidence>
<dbReference type="Gene3D" id="3.40.50.2300">
    <property type="match status" value="1"/>
</dbReference>
<dbReference type="GO" id="GO:0005886">
    <property type="term" value="C:plasma membrane"/>
    <property type="evidence" value="ECO:0007669"/>
    <property type="project" value="UniProtKB-SubCell"/>
</dbReference>
<dbReference type="GO" id="GO:0016301">
    <property type="term" value="F:kinase activity"/>
    <property type="evidence" value="ECO:0007669"/>
    <property type="project" value="UniProtKB-KW"/>
</dbReference>
<dbReference type="EC" id="2.7.1.197" evidence="4"/>
<dbReference type="CDD" id="cd05567">
    <property type="entry name" value="PTS_IIB_mannitol"/>
    <property type="match status" value="1"/>
</dbReference>
<dbReference type="Pfam" id="PF02302">
    <property type="entry name" value="PTS_IIB"/>
    <property type="match status" value="1"/>
</dbReference>
<keyword evidence="9" id="KW-0762">Sugar transport</keyword>
<keyword evidence="13" id="KW-0418">Kinase</keyword>
<feature type="transmembrane region" description="Helical" evidence="17">
    <location>
        <begin position="161"/>
        <end position="178"/>
    </location>
</feature>
<evidence type="ECO:0000256" key="7">
    <source>
        <dbReference type="ARBA" id="ARBA00022475"/>
    </source>
</evidence>